<dbReference type="PANTHER" id="PTHR22974:SF21">
    <property type="entry name" value="DUAL SPECIFICITY PROTEIN KINASE TTK"/>
    <property type="match status" value="1"/>
</dbReference>
<comment type="similarity">
    <text evidence="7">Belongs to the protein kinase superfamily.</text>
</comment>
<evidence type="ECO:0000256" key="2">
    <source>
        <dbReference type="ARBA" id="ARBA00022679"/>
    </source>
</evidence>
<feature type="domain" description="Protein kinase" evidence="8">
    <location>
        <begin position="38"/>
        <end position="312"/>
    </location>
</feature>
<dbReference type="GO" id="GO:0007094">
    <property type="term" value="P:mitotic spindle assembly checkpoint signaling"/>
    <property type="evidence" value="ECO:0007669"/>
    <property type="project" value="TreeGrafter"/>
</dbReference>
<name>A0A8S2FB14_9BILA</name>
<proteinExistence type="inferred from homology"/>
<feature type="non-terminal residue" evidence="9">
    <location>
        <position position="317"/>
    </location>
</feature>
<comment type="caution">
    <text evidence="9">The sequence shown here is derived from an EMBL/GenBank/DDBJ whole genome shotgun (WGS) entry which is preliminary data.</text>
</comment>
<evidence type="ECO:0000256" key="1">
    <source>
        <dbReference type="ARBA" id="ARBA00022527"/>
    </source>
</evidence>
<dbReference type="EMBL" id="CAJOBA010048445">
    <property type="protein sequence ID" value="CAF4212631.1"/>
    <property type="molecule type" value="Genomic_DNA"/>
</dbReference>
<evidence type="ECO:0000256" key="4">
    <source>
        <dbReference type="ARBA" id="ARBA00022777"/>
    </source>
</evidence>
<dbReference type="GO" id="GO:0004674">
    <property type="term" value="F:protein serine/threonine kinase activity"/>
    <property type="evidence" value="ECO:0007669"/>
    <property type="project" value="UniProtKB-KW"/>
</dbReference>
<sequence>FTEDTPPRPPSQGGTFVTHVYREINLDNRIIPIDNIQYRFKHELGKGAYGSVHSAVALPSGRKVAVKVVSLAADPSVLSALAESYLNEVAMSKRLAKETPYVVKMYSFDFDSQTALAFMVMELGGDNLEEHCKKLNEIVNERTRSKERHHARKSLRGEYIPDKNRKEIWKQLVSILNTLRKYNIVHLDLKPMNLVFFGPYMKLVDLGIAKKTNTICHGRAGTEGYTAPEVFFAPPGTSLVTNFKADIWSAGAILYYMTYGLPPRSPPAAPYAPPPGLTPTRDQGVIDILRHCLHRDSNMRPDPVWLRNHPYTHSQAN</sequence>
<dbReference type="Proteomes" id="UP000677228">
    <property type="component" value="Unassembled WGS sequence"/>
</dbReference>
<reference evidence="9" key="1">
    <citation type="submission" date="2021-02" db="EMBL/GenBank/DDBJ databases">
        <authorList>
            <person name="Nowell W R."/>
        </authorList>
    </citation>
    <scope>NUCLEOTIDE SEQUENCE</scope>
</reference>
<feature type="binding site" evidence="6">
    <location>
        <position position="67"/>
    </location>
    <ligand>
        <name>ATP</name>
        <dbReference type="ChEBI" id="CHEBI:30616"/>
    </ligand>
</feature>
<dbReference type="PROSITE" id="PS00107">
    <property type="entry name" value="PROTEIN_KINASE_ATP"/>
    <property type="match status" value="1"/>
</dbReference>
<dbReference type="GO" id="GO:0007059">
    <property type="term" value="P:chromosome segregation"/>
    <property type="evidence" value="ECO:0007669"/>
    <property type="project" value="TreeGrafter"/>
</dbReference>
<organism evidence="9 11">
    <name type="scientific">Didymodactylos carnosus</name>
    <dbReference type="NCBI Taxonomy" id="1234261"/>
    <lineage>
        <taxon>Eukaryota</taxon>
        <taxon>Metazoa</taxon>
        <taxon>Spiralia</taxon>
        <taxon>Gnathifera</taxon>
        <taxon>Rotifera</taxon>
        <taxon>Eurotatoria</taxon>
        <taxon>Bdelloidea</taxon>
        <taxon>Philodinida</taxon>
        <taxon>Philodinidae</taxon>
        <taxon>Didymodactylos</taxon>
    </lineage>
</organism>
<evidence type="ECO:0000256" key="5">
    <source>
        <dbReference type="ARBA" id="ARBA00022840"/>
    </source>
</evidence>
<keyword evidence="4" id="KW-0418">Kinase</keyword>
<dbReference type="SUPFAM" id="SSF56112">
    <property type="entry name" value="Protein kinase-like (PK-like)"/>
    <property type="match status" value="1"/>
</dbReference>
<dbReference type="InterPro" id="IPR011009">
    <property type="entry name" value="Kinase-like_dom_sf"/>
</dbReference>
<dbReference type="PANTHER" id="PTHR22974">
    <property type="entry name" value="MIXED LINEAGE PROTEIN KINASE"/>
    <property type="match status" value="1"/>
</dbReference>
<dbReference type="EMBL" id="CAJNOK010026709">
    <property type="protein sequence ID" value="CAF1407474.1"/>
    <property type="molecule type" value="Genomic_DNA"/>
</dbReference>
<dbReference type="GO" id="GO:0005634">
    <property type="term" value="C:nucleus"/>
    <property type="evidence" value="ECO:0007669"/>
    <property type="project" value="TreeGrafter"/>
</dbReference>
<dbReference type="GO" id="GO:0000776">
    <property type="term" value="C:kinetochore"/>
    <property type="evidence" value="ECO:0007669"/>
    <property type="project" value="TreeGrafter"/>
</dbReference>
<accession>A0A8S2FB14</accession>
<dbReference type="GO" id="GO:0005524">
    <property type="term" value="F:ATP binding"/>
    <property type="evidence" value="ECO:0007669"/>
    <property type="project" value="UniProtKB-UniRule"/>
</dbReference>
<dbReference type="SMART" id="SM00220">
    <property type="entry name" value="S_TKc"/>
    <property type="match status" value="1"/>
</dbReference>
<dbReference type="Pfam" id="PF00069">
    <property type="entry name" value="Pkinase"/>
    <property type="match status" value="1"/>
</dbReference>
<protein>
    <recommendedName>
        <fullName evidence="8">Protein kinase domain-containing protein</fullName>
    </recommendedName>
</protein>
<dbReference type="PROSITE" id="PS00108">
    <property type="entry name" value="PROTEIN_KINASE_ST"/>
    <property type="match status" value="1"/>
</dbReference>
<evidence type="ECO:0000256" key="6">
    <source>
        <dbReference type="PROSITE-ProRule" id="PRU10141"/>
    </source>
</evidence>
<dbReference type="PROSITE" id="PS50011">
    <property type="entry name" value="PROTEIN_KINASE_DOM"/>
    <property type="match status" value="1"/>
</dbReference>
<keyword evidence="5 6" id="KW-0067">ATP-binding</keyword>
<keyword evidence="3 6" id="KW-0547">Nucleotide-binding</keyword>
<keyword evidence="1 7" id="KW-0723">Serine/threonine-protein kinase</keyword>
<dbReference type="GO" id="GO:0034501">
    <property type="term" value="P:protein localization to kinetochore"/>
    <property type="evidence" value="ECO:0007669"/>
    <property type="project" value="TreeGrafter"/>
</dbReference>
<evidence type="ECO:0000259" key="8">
    <source>
        <dbReference type="PROSITE" id="PS50011"/>
    </source>
</evidence>
<keyword evidence="2" id="KW-0808">Transferase</keyword>
<dbReference type="Gene3D" id="1.10.510.10">
    <property type="entry name" value="Transferase(Phosphotransferase) domain 1"/>
    <property type="match status" value="1"/>
</dbReference>
<evidence type="ECO:0000313" key="10">
    <source>
        <dbReference type="EMBL" id="CAF4212631.1"/>
    </source>
</evidence>
<dbReference type="GO" id="GO:0004712">
    <property type="term" value="F:protein serine/threonine/tyrosine kinase activity"/>
    <property type="evidence" value="ECO:0007669"/>
    <property type="project" value="TreeGrafter"/>
</dbReference>
<dbReference type="Gene3D" id="3.30.200.20">
    <property type="entry name" value="Phosphorylase Kinase, domain 1"/>
    <property type="match status" value="1"/>
</dbReference>
<dbReference type="AlphaFoldDB" id="A0A8S2FB14"/>
<evidence type="ECO:0000256" key="7">
    <source>
        <dbReference type="RuleBase" id="RU000304"/>
    </source>
</evidence>
<dbReference type="InterPro" id="IPR017441">
    <property type="entry name" value="Protein_kinase_ATP_BS"/>
</dbReference>
<evidence type="ECO:0000256" key="3">
    <source>
        <dbReference type="ARBA" id="ARBA00022741"/>
    </source>
</evidence>
<evidence type="ECO:0000313" key="11">
    <source>
        <dbReference type="Proteomes" id="UP000677228"/>
    </source>
</evidence>
<evidence type="ECO:0000313" key="9">
    <source>
        <dbReference type="EMBL" id="CAF1407474.1"/>
    </source>
</evidence>
<gene>
    <name evidence="9" type="ORF">OVA965_LOCUS33251</name>
    <name evidence="10" type="ORF">TMI583_LOCUS34132</name>
</gene>
<dbReference type="GO" id="GO:0033316">
    <property type="term" value="P:meiotic spindle assembly checkpoint signaling"/>
    <property type="evidence" value="ECO:0007669"/>
    <property type="project" value="TreeGrafter"/>
</dbReference>
<dbReference type="InterPro" id="IPR000719">
    <property type="entry name" value="Prot_kinase_dom"/>
</dbReference>
<dbReference type="Proteomes" id="UP000682733">
    <property type="component" value="Unassembled WGS sequence"/>
</dbReference>
<dbReference type="InterPro" id="IPR008271">
    <property type="entry name" value="Ser/Thr_kinase_AS"/>
</dbReference>